<comment type="caution">
    <text evidence="4">The sequence shown here is derived from an EMBL/GenBank/DDBJ whole genome shotgun (WGS) entry which is preliminary data.</text>
</comment>
<dbReference type="GO" id="GO:0015948">
    <property type="term" value="P:methanogenesis"/>
    <property type="evidence" value="ECO:0007669"/>
    <property type="project" value="InterPro"/>
</dbReference>
<accession>X1GBR0</accession>
<feature type="non-terminal residue" evidence="4">
    <location>
        <position position="207"/>
    </location>
</feature>
<gene>
    <name evidence="4" type="ORF">S03H2_30323</name>
</gene>
<sequence>MSINAERIHETSLALLADPGVRIEHDGIYEKLLKAGAKAGTDVQVVRFPRELVMECVERAPSEVHFADRRGEGYAIGGDSLSRVWSVPGMNILRHGEHRPFTSADMADVARLLDGLENVDAVFGLSLDDVPPGARDVVGLRIIAQNTTKHVRVLCFTPEGADALCEMKKVADGAWFSVGFTAHGPLRWTNLALEIFARTAGHGIPTT</sequence>
<dbReference type="InterPro" id="IPR038601">
    <property type="entry name" value="MttB-like_sf"/>
</dbReference>
<evidence type="ECO:0000256" key="2">
    <source>
        <dbReference type="ARBA" id="ARBA00022603"/>
    </source>
</evidence>
<dbReference type="GO" id="GO:0032259">
    <property type="term" value="P:methylation"/>
    <property type="evidence" value="ECO:0007669"/>
    <property type="project" value="UniProtKB-KW"/>
</dbReference>
<evidence type="ECO:0000313" key="4">
    <source>
        <dbReference type="EMBL" id="GAH55346.1"/>
    </source>
</evidence>
<name>X1GBR0_9ZZZZ</name>
<proteinExistence type="inferred from homology"/>
<reference evidence="4" key="1">
    <citation type="journal article" date="2014" name="Front. Microbiol.">
        <title>High frequency of phylogenetically diverse reductive dehalogenase-homologous genes in deep subseafloor sedimentary metagenomes.</title>
        <authorList>
            <person name="Kawai M."/>
            <person name="Futagami T."/>
            <person name="Toyoda A."/>
            <person name="Takaki Y."/>
            <person name="Nishi S."/>
            <person name="Hori S."/>
            <person name="Arai W."/>
            <person name="Tsubouchi T."/>
            <person name="Morono Y."/>
            <person name="Uchiyama I."/>
            <person name="Ito T."/>
            <person name="Fujiyama A."/>
            <person name="Inagaki F."/>
            <person name="Takami H."/>
        </authorList>
    </citation>
    <scope>NUCLEOTIDE SEQUENCE</scope>
    <source>
        <strain evidence="4">Expedition CK06-06</strain>
    </source>
</reference>
<keyword evidence="2" id="KW-0489">Methyltransferase</keyword>
<evidence type="ECO:0000256" key="3">
    <source>
        <dbReference type="ARBA" id="ARBA00022679"/>
    </source>
</evidence>
<dbReference type="EMBL" id="BARU01018342">
    <property type="protein sequence ID" value="GAH55346.1"/>
    <property type="molecule type" value="Genomic_DNA"/>
</dbReference>
<evidence type="ECO:0000256" key="1">
    <source>
        <dbReference type="ARBA" id="ARBA00007137"/>
    </source>
</evidence>
<comment type="similarity">
    <text evidence="1">Belongs to the trimethylamine methyltransferase family.</text>
</comment>
<dbReference type="Pfam" id="PF06253">
    <property type="entry name" value="MTTB"/>
    <property type="match status" value="1"/>
</dbReference>
<protein>
    <submittedName>
        <fullName evidence="4">Uncharacterized protein</fullName>
    </submittedName>
</protein>
<dbReference type="InterPro" id="IPR010426">
    <property type="entry name" value="MTTB_MeTrfase"/>
</dbReference>
<dbReference type="AlphaFoldDB" id="X1GBR0"/>
<dbReference type="Gene3D" id="3.20.20.480">
    <property type="entry name" value="Trimethylamine methyltransferase-like"/>
    <property type="match status" value="1"/>
</dbReference>
<dbReference type="GO" id="GO:0008168">
    <property type="term" value="F:methyltransferase activity"/>
    <property type="evidence" value="ECO:0007669"/>
    <property type="project" value="UniProtKB-KW"/>
</dbReference>
<organism evidence="4">
    <name type="scientific">marine sediment metagenome</name>
    <dbReference type="NCBI Taxonomy" id="412755"/>
    <lineage>
        <taxon>unclassified sequences</taxon>
        <taxon>metagenomes</taxon>
        <taxon>ecological metagenomes</taxon>
    </lineage>
</organism>
<keyword evidence="3" id="KW-0808">Transferase</keyword>